<feature type="domain" description="Phosphatidic acid phosphatase type 2/haloperoxidase" evidence="3">
    <location>
        <begin position="110"/>
        <end position="229"/>
    </location>
</feature>
<keyword evidence="2" id="KW-1133">Transmembrane helix</keyword>
<dbReference type="SUPFAM" id="SSF48317">
    <property type="entry name" value="Acid phosphatase/Vanadium-dependent haloperoxidase"/>
    <property type="match status" value="1"/>
</dbReference>
<feature type="transmembrane region" description="Helical" evidence="2">
    <location>
        <begin position="214"/>
        <end position="231"/>
    </location>
</feature>
<dbReference type="SMART" id="SM00014">
    <property type="entry name" value="acidPPc"/>
    <property type="match status" value="1"/>
</dbReference>
<protein>
    <recommendedName>
        <fullName evidence="3">Phosphatidic acid phosphatase type 2/haloperoxidase domain-containing protein</fullName>
    </recommendedName>
</protein>
<dbReference type="PANTHER" id="PTHR14969:SF39">
    <property type="entry name" value="PHOSPHATIDIC ACID PHOSPHATASE TYPE 2_HALOPEROXIDASE DOMAIN-CONTAINING PROTEIN"/>
    <property type="match status" value="1"/>
</dbReference>
<keyword evidence="2" id="KW-0472">Membrane</keyword>
<evidence type="ECO:0000256" key="2">
    <source>
        <dbReference type="SAM" id="Phobius"/>
    </source>
</evidence>
<dbReference type="InterPro" id="IPR000326">
    <property type="entry name" value="PAP2/HPO"/>
</dbReference>
<keyword evidence="2" id="KW-0812">Transmembrane</keyword>
<dbReference type="OrthoDB" id="301434at2759"/>
<feature type="transmembrane region" description="Helical" evidence="2">
    <location>
        <begin position="309"/>
        <end position="331"/>
    </location>
</feature>
<accession>E4XZ85</accession>
<dbReference type="PANTHER" id="PTHR14969">
    <property type="entry name" value="SPHINGOSINE-1-PHOSPHATE PHOSPHOHYDROLASE"/>
    <property type="match status" value="1"/>
</dbReference>
<feature type="transmembrane region" description="Helical" evidence="2">
    <location>
        <begin position="243"/>
        <end position="260"/>
    </location>
</feature>
<feature type="transmembrane region" description="Helical" evidence="2">
    <location>
        <begin position="417"/>
        <end position="438"/>
    </location>
</feature>
<dbReference type="AlphaFoldDB" id="E4XZ85"/>
<evidence type="ECO:0000259" key="3">
    <source>
        <dbReference type="SMART" id="SM00014"/>
    </source>
</evidence>
<dbReference type="InterPro" id="IPR036938">
    <property type="entry name" value="PAP2/HPO_sf"/>
</dbReference>
<feature type="compositionally biased region" description="Basic and acidic residues" evidence="1">
    <location>
        <begin position="1"/>
        <end position="25"/>
    </location>
</feature>
<dbReference type="InParanoid" id="E4XZ85"/>
<dbReference type="EMBL" id="FN653385">
    <property type="protein sequence ID" value="CBY14947.1"/>
    <property type="molecule type" value="Genomic_DNA"/>
</dbReference>
<organism evidence="4">
    <name type="scientific">Oikopleura dioica</name>
    <name type="common">Tunicate</name>
    <dbReference type="NCBI Taxonomy" id="34765"/>
    <lineage>
        <taxon>Eukaryota</taxon>
        <taxon>Metazoa</taxon>
        <taxon>Chordata</taxon>
        <taxon>Tunicata</taxon>
        <taxon>Appendicularia</taxon>
        <taxon>Copelata</taxon>
        <taxon>Oikopleuridae</taxon>
        <taxon>Oikopleura</taxon>
    </lineage>
</organism>
<dbReference type="Pfam" id="PF01569">
    <property type="entry name" value="PAP2"/>
    <property type="match status" value="1"/>
</dbReference>
<gene>
    <name evidence="4" type="ORF">GSOID_T00010042001</name>
</gene>
<proteinExistence type="predicted"/>
<sequence length="444" mass="49720">MKRLRARDSNRNEARSENESEKSEELTESSVVKSDYCIVAPIDYCGTVGRSIRHFFLALIEVGQPILVLLQRKRTPFMTRCMKGASFLGTEDFLGLWLVFLQLCVNTKLARMYIILMAISMFAVGYFKAVLRLPRPRLPLVKPLELAQDWALPSNHATIASCLPMYVWIYSYIDSAALGLSSIQVVGIFIVMCSWSFSVMFSRIYIGIHSPADVVTGGILGCFLLSVFLQIDKQLDSLISQESAPWIFFLLVIFLCRLYPSVESTDPGLSDGISVLGVAFGQVLARSLRTGPILPAVLEETAALSAQTILLNCVIRMLLAGILAGSCEFLLKPMFYSAFSSFYDVFGLDFYSGSKERKQAFKDPQQRYAKHLTHSFRIPPINLEGSKDESQSEILSRLADPHFTPSSKWNIDLPVKFTIYSILMYSIVEILPVGLGFIPKHLLQ</sequence>
<evidence type="ECO:0000256" key="1">
    <source>
        <dbReference type="SAM" id="MobiDB-lite"/>
    </source>
</evidence>
<dbReference type="Proteomes" id="UP000001307">
    <property type="component" value="Unassembled WGS sequence"/>
</dbReference>
<evidence type="ECO:0000313" key="4">
    <source>
        <dbReference type="EMBL" id="CBY14947.1"/>
    </source>
</evidence>
<feature type="transmembrane region" description="Helical" evidence="2">
    <location>
        <begin position="179"/>
        <end position="202"/>
    </location>
</feature>
<evidence type="ECO:0000313" key="5">
    <source>
        <dbReference type="Proteomes" id="UP000001307"/>
    </source>
</evidence>
<dbReference type="Gene3D" id="1.20.144.10">
    <property type="entry name" value="Phosphatidic acid phosphatase type 2/haloperoxidase"/>
    <property type="match status" value="1"/>
</dbReference>
<name>E4XZ85_OIKDI</name>
<dbReference type="GO" id="GO:0006670">
    <property type="term" value="P:sphingosine metabolic process"/>
    <property type="evidence" value="ECO:0007669"/>
    <property type="project" value="TreeGrafter"/>
</dbReference>
<dbReference type="GO" id="GO:0005789">
    <property type="term" value="C:endoplasmic reticulum membrane"/>
    <property type="evidence" value="ECO:0007669"/>
    <property type="project" value="TreeGrafter"/>
</dbReference>
<dbReference type="GO" id="GO:0042392">
    <property type="term" value="F:sphingosine-1-phosphate phosphatase activity"/>
    <property type="evidence" value="ECO:0007669"/>
    <property type="project" value="TreeGrafter"/>
</dbReference>
<keyword evidence="5" id="KW-1185">Reference proteome</keyword>
<feature type="region of interest" description="Disordered" evidence="1">
    <location>
        <begin position="1"/>
        <end position="26"/>
    </location>
</feature>
<reference evidence="4" key="1">
    <citation type="journal article" date="2010" name="Science">
        <title>Plasticity of animal genome architecture unmasked by rapid evolution of a pelagic tunicate.</title>
        <authorList>
            <person name="Denoeud F."/>
            <person name="Henriet S."/>
            <person name="Mungpakdee S."/>
            <person name="Aury J.M."/>
            <person name="Da Silva C."/>
            <person name="Brinkmann H."/>
            <person name="Mikhaleva J."/>
            <person name="Olsen L.C."/>
            <person name="Jubin C."/>
            <person name="Canestro C."/>
            <person name="Bouquet J.M."/>
            <person name="Danks G."/>
            <person name="Poulain J."/>
            <person name="Campsteijn C."/>
            <person name="Adamski M."/>
            <person name="Cross I."/>
            <person name="Yadetie F."/>
            <person name="Muffato M."/>
            <person name="Louis A."/>
            <person name="Butcher S."/>
            <person name="Tsagkogeorga G."/>
            <person name="Konrad A."/>
            <person name="Singh S."/>
            <person name="Jensen M.F."/>
            <person name="Cong E.H."/>
            <person name="Eikeseth-Otteraa H."/>
            <person name="Noel B."/>
            <person name="Anthouard V."/>
            <person name="Porcel B.M."/>
            <person name="Kachouri-Lafond R."/>
            <person name="Nishino A."/>
            <person name="Ugolini M."/>
            <person name="Chourrout P."/>
            <person name="Nishida H."/>
            <person name="Aasland R."/>
            <person name="Huzurbazar S."/>
            <person name="Westhof E."/>
            <person name="Delsuc F."/>
            <person name="Lehrach H."/>
            <person name="Reinhardt R."/>
            <person name="Weissenbach J."/>
            <person name="Roy S.W."/>
            <person name="Artiguenave F."/>
            <person name="Postlethwait J.H."/>
            <person name="Manak J.R."/>
            <person name="Thompson E.M."/>
            <person name="Jaillon O."/>
            <person name="Du Pasquier L."/>
            <person name="Boudinot P."/>
            <person name="Liberles D.A."/>
            <person name="Volff J.N."/>
            <person name="Philippe H."/>
            <person name="Lenhard B."/>
            <person name="Roest Crollius H."/>
            <person name="Wincker P."/>
            <person name="Chourrout D."/>
        </authorList>
    </citation>
    <scope>NUCLEOTIDE SEQUENCE [LARGE SCALE GENOMIC DNA]</scope>
</reference>
<feature type="transmembrane region" description="Helical" evidence="2">
    <location>
        <begin position="112"/>
        <end position="131"/>
    </location>
</feature>